<reference evidence="2" key="1">
    <citation type="journal article" date="2014" name="Front. Microbiol.">
        <title>High frequency of phylogenetically diverse reductive dehalogenase-homologous genes in deep subseafloor sedimentary metagenomes.</title>
        <authorList>
            <person name="Kawai M."/>
            <person name="Futagami T."/>
            <person name="Toyoda A."/>
            <person name="Takaki Y."/>
            <person name="Nishi S."/>
            <person name="Hori S."/>
            <person name="Arai W."/>
            <person name="Tsubouchi T."/>
            <person name="Morono Y."/>
            <person name="Uchiyama I."/>
            <person name="Ito T."/>
            <person name="Fujiyama A."/>
            <person name="Inagaki F."/>
            <person name="Takami H."/>
        </authorList>
    </citation>
    <scope>NUCLEOTIDE SEQUENCE</scope>
    <source>
        <strain evidence="2">Expedition CK06-06</strain>
    </source>
</reference>
<dbReference type="Pfam" id="PF20454">
    <property type="entry name" value="GpA_nuclease"/>
    <property type="match status" value="1"/>
</dbReference>
<organism evidence="2">
    <name type="scientific">marine sediment metagenome</name>
    <dbReference type="NCBI Taxonomy" id="412755"/>
    <lineage>
        <taxon>unclassified sequences</taxon>
        <taxon>metagenomes</taxon>
        <taxon>ecological metagenomes</taxon>
    </lineage>
</organism>
<feature type="domain" description="Terminase large subunit GpA endonuclease" evidence="1">
    <location>
        <begin position="3"/>
        <end position="240"/>
    </location>
</feature>
<accession>X0RNB3</accession>
<gene>
    <name evidence="2" type="ORF">S01H1_02671</name>
</gene>
<feature type="non-terminal residue" evidence="2">
    <location>
        <position position="1"/>
    </location>
</feature>
<comment type="caution">
    <text evidence="2">The sequence shown here is derived from an EMBL/GenBank/DDBJ whole genome shotgun (WGS) entry which is preliminary data.</text>
</comment>
<name>X0RNB3_9ZZZZ</name>
<evidence type="ECO:0000313" key="2">
    <source>
        <dbReference type="EMBL" id="GAF70283.1"/>
    </source>
</evidence>
<evidence type="ECO:0000259" key="1">
    <source>
        <dbReference type="Pfam" id="PF20454"/>
    </source>
</evidence>
<protein>
    <recommendedName>
        <fullName evidence="1">Terminase large subunit GpA endonuclease domain-containing protein</fullName>
    </recommendedName>
</protein>
<sequence>SAHRRAVYRLGTIPNEYARKWSGSPVLFLTCQVDVHKKNLAVSVMGWTRDARCYVIDYWRYEADDCTELSSPVWGRLRELIEETHYTADDGQRYQILLTLVDAGYSNATVSDFCADYAAGVYPILGREAPGKNARIHEFDKFTTQAGTVGYKIVVDHYKDRLAPVLRRDWTEDAGEQKRYHFNAPVDITDKQLKELTVETRREKTSEKGAVSFEWYRPGNARNELWDLFVYGSAAVEVKAWEICIQHFELESVDWPQFWDFCQAPENDAMFGRLAPEG</sequence>
<dbReference type="EMBL" id="BARS01001326">
    <property type="protein sequence ID" value="GAF70283.1"/>
    <property type="molecule type" value="Genomic_DNA"/>
</dbReference>
<proteinExistence type="predicted"/>
<dbReference type="GO" id="GO:0004519">
    <property type="term" value="F:endonuclease activity"/>
    <property type="evidence" value="ECO:0007669"/>
    <property type="project" value="InterPro"/>
</dbReference>
<dbReference type="AlphaFoldDB" id="X0RNB3"/>
<dbReference type="InterPro" id="IPR046454">
    <property type="entry name" value="GpA_endonuclease"/>
</dbReference>